<feature type="compositionally biased region" description="Polar residues" evidence="1">
    <location>
        <begin position="333"/>
        <end position="351"/>
    </location>
</feature>
<feature type="region of interest" description="Disordered" evidence="1">
    <location>
        <begin position="1"/>
        <end position="59"/>
    </location>
</feature>
<evidence type="ECO:0000313" key="2">
    <source>
        <dbReference type="EMBL" id="KAL1866345.1"/>
    </source>
</evidence>
<protein>
    <submittedName>
        <fullName evidence="2">Uncharacterized protein</fullName>
    </submittedName>
</protein>
<feature type="compositionally biased region" description="Basic and acidic residues" evidence="1">
    <location>
        <begin position="1"/>
        <end position="37"/>
    </location>
</feature>
<keyword evidence="3" id="KW-1185">Reference proteome</keyword>
<evidence type="ECO:0000313" key="3">
    <source>
        <dbReference type="Proteomes" id="UP001583177"/>
    </source>
</evidence>
<feature type="region of interest" description="Disordered" evidence="1">
    <location>
        <begin position="321"/>
        <end position="360"/>
    </location>
</feature>
<dbReference type="Proteomes" id="UP001583177">
    <property type="component" value="Unassembled WGS sequence"/>
</dbReference>
<comment type="caution">
    <text evidence="2">The sequence shown here is derived from an EMBL/GenBank/DDBJ whole genome shotgun (WGS) entry which is preliminary data.</text>
</comment>
<evidence type="ECO:0000256" key="1">
    <source>
        <dbReference type="SAM" id="MobiDB-lite"/>
    </source>
</evidence>
<dbReference type="EMBL" id="JAWRVE010000056">
    <property type="protein sequence ID" value="KAL1866345.1"/>
    <property type="molecule type" value="Genomic_DNA"/>
</dbReference>
<organism evidence="2 3">
    <name type="scientific">Diaporthe australafricana</name>
    <dbReference type="NCBI Taxonomy" id="127596"/>
    <lineage>
        <taxon>Eukaryota</taxon>
        <taxon>Fungi</taxon>
        <taxon>Dikarya</taxon>
        <taxon>Ascomycota</taxon>
        <taxon>Pezizomycotina</taxon>
        <taxon>Sordariomycetes</taxon>
        <taxon>Sordariomycetidae</taxon>
        <taxon>Diaporthales</taxon>
        <taxon>Diaporthaceae</taxon>
        <taxon>Diaporthe</taxon>
    </lineage>
</organism>
<gene>
    <name evidence="2" type="ORF">Daus18300_006809</name>
</gene>
<sequence>MKDSGIPRNERLKSKARDSNIKAKHDVTRRGRVDRHSPSPPAILGGHRSGKQKGAVTGLDGWRLRTNSLTMLTPRPRGLNQRLSIFSAASSLSAQKPGPWCDKCNSLNRQLRGYLIGILKGGEVAIDEWAYAVGASPDQMECEPAPERIIPEGYRRYSRQYQLCAAKPECGTGPVGPPVSSGWSGAALPSVYSGQPQHAPGQIPADTSQYSQASSELSFAQRTYEPVPMTSGVALQTRQPLVAIPEHTGSFAHKTGPPSQMPLPAPQPLQPPWNGGSQQTNAIFPGSGPAQNTLYSWAYRQPHVLTGMSGPSYQQNIQTAQNPFRASAGQPKPMSSTAIDSLASNEATRGQSVAGAEVPE</sequence>
<proteinExistence type="predicted"/>
<name>A0ABR3WRY8_9PEZI</name>
<accession>A0ABR3WRY8</accession>
<reference evidence="2 3" key="1">
    <citation type="journal article" date="2024" name="IMA Fungus">
        <title>IMA Genome - F19 : A genome assembly and annotation guide to empower mycologists, including annotated draft genome sequences of Ceratocystis pirilliformis, Diaporthe australafricana, Fusarium ophioides, Paecilomyces lecythidis, and Sporothrix stenoceras.</title>
        <authorList>
            <person name="Aylward J."/>
            <person name="Wilson A.M."/>
            <person name="Visagie C.M."/>
            <person name="Spraker J."/>
            <person name="Barnes I."/>
            <person name="Buitendag C."/>
            <person name="Ceriani C."/>
            <person name="Del Mar Angel L."/>
            <person name="du Plessis D."/>
            <person name="Fuchs T."/>
            <person name="Gasser K."/>
            <person name="Kramer D."/>
            <person name="Li W."/>
            <person name="Munsamy K."/>
            <person name="Piso A."/>
            <person name="Price J.L."/>
            <person name="Sonnekus B."/>
            <person name="Thomas C."/>
            <person name="van der Nest A."/>
            <person name="van Dijk A."/>
            <person name="van Heerden A."/>
            <person name="van Vuuren N."/>
            <person name="Yilmaz N."/>
            <person name="Duong T.A."/>
            <person name="van der Merwe N.A."/>
            <person name="Wingfield M.J."/>
            <person name="Wingfield B.D."/>
        </authorList>
    </citation>
    <scope>NUCLEOTIDE SEQUENCE [LARGE SCALE GENOMIC DNA]</scope>
    <source>
        <strain evidence="2 3">CMW 18300</strain>
    </source>
</reference>